<evidence type="ECO:0000313" key="2">
    <source>
        <dbReference type="EMBL" id="XDI07235.1"/>
    </source>
</evidence>
<dbReference type="EMBL" id="CP162511">
    <property type="protein sequence ID" value="XDI07235.1"/>
    <property type="molecule type" value="Genomic_DNA"/>
</dbReference>
<gene>
    <name evidence="2" type="ORF">ABFY20_09065</name>
</gene>
<dbReference type="RefSeq" id="WP_368499612.1">
    <property type="nucleotide sequence ID" value="NZ_CP162511.1"/>
</dbReference>
<sequence>MSSAGTTPAEAATQADGPVVVRVGQTDAPETPETAVTPAVMPLALLGPAGASCEGDSCSF</sequence>
<reference evidence="2" key="1">
    <citation type="submission" date="2024-05" db="EMBL/GenBank/DDBJ databases">
        <title>Herbiconiux sp. A18JL235.</title>
        <authorList>
            <person name="Zhang G."/>
        </authorList>
    </citation>
    <scope>NUCLEOTIDE SEQUENCE</scope>
    <source>
        <strain evidence="2">A18JL235</strain>
    </source>
</reference>
<name>A0AB39BM94_9MICO</name>
<dbReference type="AlphaFoldDB" id="A0AB39BM94"/>
<protein>
    <submittedName>
        <fullName evidence="2">Uncharacterized protein</fullName>
    </submittedName>
</protein>
<evidence type="ECO:0000256" key="1">
    <source>
        <dbReference type="SAM" id="MobiDB-lite"/>
    </source>
</evidence>
<feature type="region of interest" description="Disordered" evidence="1">
    <location>
        <begin position="1"/>
        <end position="20"/>
    </location>
</feature>
<proteinExistence type="predicted"/>
<organism evidence="2">
    <name type="scientific">Herbiconiux sp. A18JL235</name>
    <dbReference type="NCBI Taxonomy" id="3152363"/>
    <lineage>
        <taxon>Bacteria</taxon>
        <taxon>Bacillati</taxon>
        <taxon>Actinomycetota</taxon>
        <taxon>Actinomycetes</taxon>
        <taxon>Micrococcales</taxon>
        <taxon>Microbacteriaceae</taxon>
        <taxon>Herbiconiux</taxon>
    </lineage>
</organism>
<accession>A0AB39BM94</accession>